<dbReference type="AlphaFoldDB" id="A0A7X1G1X0"/>
<evidence type="ECO:0000256" key="1">
    <source>
        <dbReference type="SAM" id="MobiDB-lite"/>
    </source>
</evidence>
<feature type="compositionally biased region" description="Gly residues" evidence="1">
    <location>
        <begin position="385"/>
        <end position="399"/>
    </location>
</feature>
<keyword evidence="3" id="KW-1185">Reference proteome</keyword>
<feature type="region of interest" description="Disordered" evidence="1">
    <location>
        <begin position="502"/>
        <end position="541"/>
    </location>
</feature>
<sequence length="602" mass="64132">MINGLPLNAAALGGLQGDSSATEPLPIVPGRAFRWRLRVTVGGSDVTARLTGQVHVDRERGAAGLADFTLQMDAGPVVPMDWIGAEVVIDYISTAAGVTSEKRRYTGRIVTTEWGSLARLLVCHCGDQLQQRVEAMSTDAVGALIPSYWSDEVFEAIDGRSRWDYAQERLTSVQGSLDSSATGELRLTSWYAGNIDFTFGGGTTVYDSVALSYADLTSLTNTVEIEANYRFPRLRQLNENFTWVHPDTNGLGGLSGFCQWRPDSTELPDVAMVRDAVTGSGLSLVRNPGYNRVPLSAPDPCGNGQPWVNNYADLLLAASLTGGRRWSQPVTEKYTLKVVAETSVAQAGEVIARESLSIEYTNDLADGWESTAFGIDAPRPAAPGTGNGVGGNGAGGVGGAPAQDGGETGHKDQRDEAQRLGAFRCLLHQAKTSIIQAHSGTRVSWESPTSMVMDVDLVHTLAISDQGISAAARCSHIYDTFDLAGGSAITTLTITVMRGGGTAEDALEPPAASVEPQPEPDGPDPIGRSLPTQLGGKRGAPAYKEDLDGFAGNYDNADPTLEVFPRRFQVTSIDIPEEDTDEKTVDIAATYRVVIPNDLLEL</sequence>
<evidence type="ECO:0000313" key="2">
    <source>
        <dbReference type="EMBL" id="MBC2676917.1"/>
    </source>
</evidence>
<gene>
    <name evidence="2" type="ORF">H7993_00805</name>
</gene>
<organism evidence="2 3">
    <name type="scientific">Pseudomonas baltica</name>
    <dbReference type="NCBI Taxonomy" id="2762576"/>
    <lineage>
        <taxon>Bacteria</taxon>
        <taxon>Pseudomonadati</taxon>
        <taxon>Pseudomonadota</taxon>
        <taxon>Gammaproteobacteria</taxon>
        <taxon>Pseudomonadales</taxon>
        <taxon>Pseudomonadaceae</taxon>
        <taxon>Pseudomonas</taxon>
    </lineage>
</organism>
<comment type="caution">
    <text evidence="2">The sequence shown here is derived from an EMBL/GenBank/DDBJ whole genome shotgun (WGS) entry which is preliminary data.</text>
</comment>
<proteinExistence type="predicted"/>
<evidence type="ECO:0000313" key="3">
    <source>
        <dbReference type="Proteomes" id="UP000546173"/>
    </source>
</evidence>
<reference evidence="2 3" key="1">
    <citation type="submission" date="2020-08" db="EMBL/GenBank/DDBJ databases">
        <title>Pseudomonas sp. nov.</title>
        <authorList>
            <person name="Gieschler S."/>
            <person name="Fiedler G."/>
            <person name="Brinks E."/>
            <person name="Boehnlein C."/>
            <person name="Franz C.M.A.P."/>
            <person name="Kabisch J."/>
        </authorList>
    </citation>
    <scope>NUCLEOTIDE SEQUENCE [LARGE SCALE GENOMIC DNA]</scope>
    <source>
        <strain evidence="2 3">MBT-2</strain>
    </source>
</reference>
<dbReference type="Proteomes" id="UP000546173">
    <property type="component" value="Unassembled WGS sequence"/>
</dbReference>
<name>A0A7X1G1X0_9PSED</name>
<dbReference type="EMBL" id="JACMYH010000001">
    <property type="protein sequence ID" value="MBC2676917.1"/>
    <property type="molecule type" value="Genomic_DNA"/>
</dbReference>
<accession>A0A7X1G1X0</accession>
<feature type="region of interest" description="Disordered" evidence="1">
    <location>
        <begin position="380"/>
        <end position="414"/>
    </location>
</feature>
<protein>
    <submittedName>
        <fullName evidence="2">Uncharacterized protein</fullName>
    </submittedName>
</protein>